<sequence length="159" mass="17448">MCPRPSSFLLQNPSPATHDLPISSSSVRSPHFRHSDDSRVPHQFDRPPWVASRPRTPPRRRPRPSGSSTPRPRHRPPSPSPSTRSACPRRAPTPAVLPGLRAFVPASPRSTSVSSSPRRPPTPRPWFLRPTGTSSGETKRPSRSHLRVLTDAVAGGKYG</sequence>
<dbReference type="Proteomes" id="UP001367316">
    <property type="component" value="Unassembled WGS sequence"/>
</dbReference>
<name>A0ABR1NK64_9PEZI</name>
<evidence type="ECO:0000313" key="2">
    <source>
        <dbReference type="EMBL" id="KAK7615590.1"/>
    </source>
</evidence>
<organism evidence="2 3">
    <name type="scientific">Phyllosticta paracitricarpa</name>
    <dbReference type="NCBI Taxonomy" id="2016321"/>
    <lineage>
        <taxon>Eukaryota</taxon>
        <taxon>Fungi</taxon>
        <taxon>Dikarya</taxon>
        <taxon>Ascomycota</taxon>
        <taxon>Pezizomycotina</taxon>
        <taxon>Dothideomycetes</taxon>
        <taxon>Dothideomycetes incertae sedis</taxon>
        <taxon>Botryosphaeriales</taxon>
        <taxon>Phyllostictaceae</taxon>
        <taxon>Phyllosticta</taxon>
    </lineage>
</organism>
<gene>
    <name evidence="2" type="ORF">JOL62DRAFT_11193</name>
</gene>
<reference evidence="2 3" key="1">
    <citation type="submission" date="2024-04" db="EMBL/GenBank/DDBJ databases">
        <title>Phyllosticta paracitricarpa is synonymous to the EU quarantine fungus P. citricarpa based on phylogenomic analyses.</title>
        <authorList>
            <consortium name="Lawrence Berkeley National Laboratory"/>
            <person name="Van ingen-buijs V.A."/>
            <person name="Van westerhoven A.C."/>
            <person name="Haridas S."/>
            <person name="Skiadas P."/>
            <person name="Martin F."/>
            <person name="Groenewald J.Z."/>
            <person name="Crous P.W."/>
            <person name="Seidl M.F."/>
        </authorList>
    </citation>
    <scope>NUCLEOTIDE SEQUENCE [LARGE SCALE GENOMIC DNA]</scope>
    <source>
        <strain evidence="2 3">CBS 141358</strain>
    </source>
</reference>
<proteinExistence type="predicted"/>
<evidence type="ECO:0000256" key="1">
    <source>
        <dbReference type="SAM" id="MobiDB-lite"/>
    </source>
</evidence>
<feature type="region of interest" description="Disordered" evidence="1">
    <location>
        <begin position="1"/>
        <end position="159"/>
    </location>
</feature>
<feature type="compositionally biased region" description="Low complexity" evidence="1">
    <location>
        <begin position="81"/>
        <end position="92"/>
    </location>
</feature>
<evidence type="ECO:0000313" key="3">
    <source>
        <dbReference type="Proteomes" id="UP001367316"/>
    </source>
</evidence>
<protein>
    <submittedName>
        <fullName evidence="2">Uncharacterized protein</fullName>
    </submittedName>
</protein>
<feature type="compositionally biased region" description="Low complexity" evidence="1">
    <location>
        <begin position="107"/>
        <end position="117"/>
    </location>
</feature>
<accession>A0ABR1NK64</accession>
<keyword evidence="3" id="KW-1185">Reference proteome</keyword>
<dbReference type="EMBL" id="JBBPBF010000001">
    <property type="protein sequence ID" value="KAK7615590.1"/>
    <property type="molecule type" value="Genomic_DNA"/>
</dbReference>
<comment type="caution">
    <text evidence="2">The sequence shown here is derived from an EMBL/GenBank/DDBJ whole genome shotgun (WGS) entry which is preliminary data.</text>
</comment>
<feature type="compositionally biased region" description="Basic and acidic residues" evidence="1">
    <location>
        <begin position="33"/>
        <end position="45"/>
    </location>
</feature>